<organism evidence="1 2">
    <name type="scientific">Edaphochlamys debaryana</name>
    <dbReference type="NCBI Taxonomy" id="47281"/>
    <lineage>
        <taxon>Eukaryota</taxon>
        <taxon>Viridiplantae</taxon>
        <taxon>Chlorophyta</taxon>
        <taxon>core chlorophytes</taxon>
        <taxon>Chlorophyceae</taxon>
        <taxon>CS clade</taxon>
        <taxon>Chlamydomonadales</taxon>
        <taxon>Chlamydomonadales incertae sedis</taxon>
        <taxon>Edaphochlamys</taxon>
    </lineage>
</organism>
<evidence type="ECO:0000313" key="2">
    <source>
        <dbReference type="Proteomes" id="UP000612055"/>
    </source>
</evidence>
<proteinExistence type="predicted"/>
<name>A0A835XVE4_9CHLO</name>
<reference evidence="1" key="1">
    <citation type="journal article" date="2020" name="bioRxiv">
        <title>Comparative genomics of Chlamydomonas.</title>
        <authorList>
            <person name="Craig R.J."/>
            <person name="Hasan A.R."/>
            <person name="Ness R.W."/>
            <person name="Keightley P.D."/>
        </authorList>
    </citation>
    <scope>NUCLEOTIDE SEQUENCE</scope>
    <source>
        <strain evidence="1">CCAP 11/70</strain>
    </source>
</reference>
<dbReference type="OrthoDB" id="541231at2759"/>
<gene>
    <name evidence="1" type="ORF">HYH03_011263</name>
</gene>
<keyword evidence="2" id="KW-1185">Reference proteome</keyword>
<dbReference type="Proteomes" id="UP000612055">
    <property type="component" value="Unassembled WGS sequence"/>
</dbReference>
<protein>
    <submittedName>
        <fullName evidence="1">Uncharacterized protein</fullName>
    </submittedName>
</protein>
<sequence>MEDDGQPAPLMPPPMYGPYGAQPPPYYGGYGAYPPPPYGGYGGYGGYGSSPEPSPALPPVPACTGRWATMYDYLKEVVIVEIWPFFDMAMSPNFRAAVQNPTARFTLFMPLIEYMYNDALVKSILANPYDPAALPALGRLMDWHMALGVTGDDNTPDGFTMTNMLGGTLRLQSRITEEDDLTDPSDPKKKDVQSWWVNGVQIASRQCAGQGMGHWLKGVLHETDPAPGTA</sequence>
<dbReference type="EMBL" id="JAEHOE010000063">
    <property type="protein sequence ID" value="KAG2490312.1"/>
    <property type="molecule type" value="Genomic_DNA"/>
</dbReference>
<dbReference type="AlphaFoldDB" id="A0A835XVE4"/>
<comment type="caution">
    <text evidence="1">The sequence shown here is derived from an EMBL/GenBank/DDBJ whole genome shotgun (WGS) entry which is preliminary data.</text>
</comment>
<evidence type="ECO:0000313" key="1">
    <source>
        <dbReference type="EMBL" id="KAG2490312.1"/>
    </source>
</evidence>
<accession>A0A835XVE4</accession>